<organism evidence="10 11">
    <name type="scientific">Hydnum rufescens UP504</name>
    <dbReference type="NCBI Taxonomy" id="1448309"/>
    <lineage>
        <taxon>Eukaryota</taxon>
        <taxon>Fungi</taxon>
        <taxon>Dikarya</taxon>
        <taxon>Basidiomycota</taxon>
        <taxon>Agaricomycotina</taxon>
        <taxon>Agaricomycetes</taxon>
        <taxon>Cantharellales</taxon>
        <taxon>Hydnaceae</taxon>
        <taxon>Hydnum</taxon>
    </lineage>
</organism>
<keyword evidence="11" id="KW-1185">Reference proteome</keyword>
<comment type="pathway">
    <text evidence="9">Cofactor biosynthesis; NAD(+) biosynthesis; quinolinate from L-kynurenine: step 3/3.</text>
</comment>
<keyword evidence="5 9" id="KW-0479">Metal-binding</keyword>
<comment type="caution">
    <text evidence="10">The sequence shown here is derived from an EMBL/GenBank/DDBJ whole genome shotgun (WGS) entry which is preliminary data.</text>
</comment>
<evidence type="ECO:0000313" key="10">
    <source>
        <dbReference type="EMBL" id="KAF9508651.1"/>
    </source>
</evidence>
<dbReference type="Proteomes" id="UP000886523">
    <property type="component" value="Unassembled WGS sequence"/>
</dbReference>
<keyword evidence="3 9" id="KW-0963">Cytoplasm</keyword>
<feature type="binding site" evidence="9">
    <location>
        <position position="46"/>
    </location>
    <ligand>
        <name>O2</name>
        <dbReference type="ChEBI" id="CHEBI:15379"/>
    </ligand>
</feature>
<dbReference type="CDD" id="cd06123">
    <property type="entry name" value="cupin_HAO"/>
    <property type="match status" value="1"/>
</dbReference>
<comment type="function">
    <text evidence="2 9">Catalyzes the oxidative ring opening of 3-hydroxyanthranilate to 2-amino-3-carboxymuconate semialdehyde, which spontaneously cyclizes to quinolinate.</text>
</comment>
<sequence length="174" mass="20114">MPLSGPLNFPKWLQQNSHLLKPPVNNFCLYSGEDFIVMALGGPNERNDYHVNQTEEWFYQHIGDMLLRVVDGEQFRDIPIKEGEMFLLPPNTPHNPVRFADTIGLVIERKRTDDSMDRLRWYCSDKSHKKPTIIREEAFHATDLGAVLKPLIQNWIQNEQVRKCSICGTTAPPK</sequence>
<evidence type="ECO:0000256" key="4">
    <source>
        <dbReference type="ARBA" id="ARBA00022642"/>
    </source>
</evidence>
<dbReference type="AlphaFoldDB" id="A0A9P6APP1"/>
<gene>
    <name evidence="9" type="primary">BNA1</name>
    <name evidence="10" type="ORF">BS47DRAFT_1350119</name>
</gene>
<comment type="cofactor">
    <cofactor evidence="1 9">
        <name>Fe(2+)</name>
        <dbReference type="ChEBI" id="CHEBI:29033"/>
    </cofactor>
</comment>
<accession>A0A9P6APP1</accession>
<comment type="catalytic activity">
    <reaction evidence="9">
        <text>3-hydroxyanthranilate + O2 = (2Z,4Z)-2-amino-3-carboxymuconate 6-semialdehyde</text>
        <dbReference type="Rhea" id="RHEA:17953"/>
        <dbReference type="ChEBI" id="CHEBI:15379"/>
        <dbReference type="ChEBI" id="CHEBI:36559"/>
        <dbReference type="ChEBI" id="CHEBI:77612"/>
        <dbReference type="EC" id="1.13.11.6"/>
    </reaction>
</comment>
<evidence type="ECO:0000313" key="11">
    <source>
        <dbReference type="Proteomes" id="UP000886523"/>
    </source>
</evidence>
<reference evidence="10" key="1">
    <citation type="journal article" date="2020" name="Nat. Commun.">
        <title>Large-scale genome sequencing of mycorrhizal fungi provides insights into the early evolution of symbiotic traits.</title>
        <authorList>
            <person name="Miyauchi S."/>
            <person name="Kiss E."/>
            <person name="Kuo A."/>
            <person name="Drula E."/>
            <person name="Kohler A."/>
            <person name="Sanchez-Garcia M."/>
            <person name="Morin E."/>
            <person name="Andreopoulos B."/>
            <person name="Barry K.W."/>
            <person name="Bonito G."/>
            <person name="Buee M."/>
            <person name="Carver A."/>
            <person name="Chen C."/>
            <person name="Cichocki N."/>
            <person name="Clum A."/>
            <person name="Culley D."/>
            <person name="Crous P.W."/>
            <person name="Fauchery L."/>
            <person name="Girlanda M."/>
            <person name="Hayes R.D."/>
            <person name="Keri Z."/>
            <person name="LaButti K."/>
            <person name="Lipzen A."/>
            <person name="Lombard V."/>
            <person name="Magnuson J."/>
            <person name="Maillard F."/>
            <person name="Murat C."/>
            <person name="Nolan M."/>
            <person name="Ohm R.A."/>
            <person name="Pangilinan J."/>
            <person name="Pereira M.F."/>
            <person name="Perotto S."/>
            <person name="Peter M."/>
            <person name="Pfister S."/>
            <person name="Riley R."/>
            <person name="Sitrit Y."/>
            <person name="Stielow J.B."/>
            <person name="Szollosi G."/>
            <person name="Zifcakova L."/>
            <person name="Stursova M."/>
            <person name="Spatafora J.W."/>
            <person name="Tedersoo L."/>
            <person name="Vaario L.M."/>
            <person name="Yamada A."/>
            <person name="Yan M."/>
            <person name="Wang P."/>
            <person name="Xu J."/>
            <person name="Bruns T."/>
            <person name="Baldrian P."/>
            <person name="Vilgalys R."/>
            <person name="Dunand C."/>
            <person name="Henrissat B."/>
            <person name="Grigoriev I.V."/>
            <person name="Hibbett D."/>
            <person name="Nagy L.G."/>
            <person name="Martin F.M."/>
        </authorList>
    </citation>
    <scope>NUCLEOTIDE SEQUENCE</scope>
    <source>
        <strain evidence="10">UP504</strain>
    </source>
</reference>
<dbReference type="Pfam" id="PF06052">
    <property type="entry name" value="3-HAO"/>
    <property type="match status" value="1"/>
</dbReference>
<comment type="caution">
    <text evidence="9">Lacks conserved residue(s) required for the propagation of feature annotation.</text>
</comment>
<dbReference type="EMBL" id="MU129054">
    <property type="protein sequence ID" value="KAF9508651.1"/>
    <property type="molecule type" value="Genomic_DNA"/>
</dbReference>
<keyword evidence="6 9" id="KW-0223">Dioxygenase</keyword>
<evidence type="ECO:0000256" key="5">
    <source>
        <dbReference type="ARBA" id="ARBA00022723"/>
    </source>
</evidence>
<dbReference type="GO" id="GO:0000334">
    <property type="term" value="F:3-hydroxyanthranilate 3,4-dioxygenase activity"/>
    <property type="evidence" value="ECO:0007669"/>
    <property type="project" value="UniProtKB-UniRule"/>
</dbReference>
<proteinExistence type="inferred from homology"/>
<dbReference type="PANTHER" id="PTHR15497">
    <property type="entry name" value="3-HYDROXYANTHRANILATE 3,4-DIOXYGENASE"/>
    <property type="match status" value="1"/>
</dbReference>
<evidence type="ECO:0000256" key="8">
    <source>
        <dbReference type="ARBA" id="ARBA00023004"/>
    </source>
</evidence>
<feature type="binding site" evidence="9">
    <location>
        <position position="94"/>
    </location>
    <ligand>
        <name>Fe cation</name>
        <dbReference type="ChEBI" id="CHEBI:24875"/>
        <note>catalytic</note>
    </ligand>
</feature>
<protein>
    <recommendedName>
        <fullName evidence="9">3-hydroxyanthranilate 3,4-dioxygenase</fullName>
        <ecNumber evidence="9">1.13.11.6</ecNumber>
    </recommendedName>
    <alternativeName>
        <fullName evidence="9">3-hydroxyanthranilate oxygenase</fullName>
        <shortName evidence="9">3-HAO</shortName>
    </alternativeName>
    <alternativeName>
        <fullName evidence="9">3-hydroxyanthranilic acid dioxygenase</fullName>
        <shortName evidence="9">HAD</shortName>
    </alternativeName>
    <alternativeName>
        <fullName evidence="9">Biosynthesis of nicotinic acid protein 1</fullName>
    </alternativeName>
</protein>
<dbReference type="GO" id="GO:0019805">
    <property type="term" value="P:quinolinate biosynthetic process"/>
    <property type="evidence" value="ECO:0007669"/>
    <property type="project" value="UniProtKB-UniRule"/>
</dbReference>
<dbReference type="InterPro" id="IPR011051">
    <property type="entry name" value="RmlC_Cupin_sf"/>
</dbReference>
<comment type="subcellular location">
    <subcellularLocation>
        <location evidence="9">Cytoplasm</location>
    </subcellularLocation>
</comment>
<dbReference type="InterPro" id="IPR010329">
    <property type="entry name" value="3hydroanth_dOase"/>
</dbReference>
<feature type="binding site" evidence="9">
    <location>
        <position position="98"/>
    </location>
    <ligand>
        <name>substrate</name>
    </ligand>
</feature>
<dbReference type="NCBIfam" id="TIGR03037">
    <property type="entry name" value="anthran_nbaC"/>
    <property type="match status" value="1"/>
</dbReference>
<dbReference type="SUPFAM" id="SSF51182">
    <property type="entry name" value="RmlC-like cupins"/>
    <property type="match status" value="1"/>
</dbReference>
<dbReference type="GO" id="GO:0008198">
    <property type="term" value="F:ferrous iron binding"/>
    <property type="evidence" value="ECO:0007669"/>
    <property type="project" value="UniProtKB-UniRule"/>
</dbReference>
<evidence type="ECO:0000256" key="9">
    <source>
        <dbReference type="HAMAP-Rule" id="MF_03019"/>
    </source>
</evidence>
<evidence type="ECO:0000256" key="2">
    <source>
        <dbReference type="ARBA" id="ARBA00002752"/>
    </source>
</evidence>
<keyword evidence="7 9" id="KW-0560">Oxidoreductase</keyword>
<feature type="binding site" evidence="9">
    <location>
        <position position="50"/>
    </location>
    <ligand>
        <name>Fe cation</name>
        <dbReference type="ChEBI" id="CHEBI:24875"/>
        <note>catalytic</note>
    </ligand>
</feature>
<keyword evidence="8 9" id="KW-0408">Iron</keyword>
<feature type="binding site" evidence="9">
    <location>
        <position position="56"/>
    </location>
    <ligand>
        <name>Fe cation</name>
        <dbReference type="ChEBI" id="CHEBI:24875"/>
        <note>catalytic</note>
    </ligand>
</feature>
<feature type="binding site" evidence="9">
    <location>
        <position position="56"/>
    </location>
    <ligand>
        <name>substrate</name>
    </ligand>
</feature>
<name>A0A9P6APP1_9AGAM</name>
<comment type="similarity">
    <text evidence="9">Belongs to the 3-HAO family.</text>
</comment>
<dbReference type="OrthoDB" id="204928at2759"/>
<dbReference type="GO" id="GO:0043420">
    <property type="term" value="P:anthranilate metabolic process"/>
    <property type="evidence" value="ECO:0007669"/>
    <property type="project" value="UniProtKB-UniRule"/>
</dbReference>
<keyword evidence="4 9" id="KW-0662">Pyridine nucleotide biosynthesis</keyword>
<evidence type="ECO:0000256" key="1">
    <source>
        <dbReference type="ARBA" id="ARBA00001954"/>
    </source>
</evidence>
<dbReference type="Gene3D" id="2.60.120.10">
    <property type="entry name" value="Jelly Rolls"/>
    <property type="match status" value="1"/>
</dbReference>
<dbReference type="InterPro" id="IPR014710">
    <property type="entry name" value="RmlC-like_jellyroll"/>
</dbReference>
<dbReference type="GO" id="GO:0034354">
    <property type="term" value="P:'de novo' NAD+ biosynthetic process from L-tryptophan"/>
    <property type="evidence" value="ECO:0007669"/>
    <property type="project" value="UniProtKB-UniRule"/>
</dbReference>
<dbReference type="GO" id="GO:0006569">
    <property type="term" value="P:L-tryptophan catabolic process"/>
    <property type="evidence" value="ECO:0007669"/>
    <property type="project" value="UniProtKB-UniRule"/>
</dbReference>
<dbReference type="FunFam" id="2.60.120.10:FF:000131">
    <property type="entry name" value="3-hydroxyanthranilate 3,4-dioxygenase"/>
    <property type="match status" value="1"/>
</dbReference>
<dbReference type="EC" id="1.13.11.6" evidence="9"/>
<evidence type="ECO:0000256" key="3">
    <source>
        <dbReference type="ARBA" id="ARBA00022490"/>
    </source>
</evidence>
<feature type="binding site" evidence="9">
    <location>
        <position position="108"/>
    </location>
    <ligand>
        <name>substrate</name>
    </ligand>
</feature>
<dbReference type="HAMAP" id="MF_00825">
    <property type="entry name" value="3_HAO"/>
    <property type="match status" value="1"/>
</dbReference>
<dbReference type="GO" id="GO:0005737">
    <property type="term" value="C:cytoplasm"/>
    <property type="evidence" value="ECO:0007669"/>
    <property type="project" value="UniProtKB-SubCell"/>
</dbReference>
<dbReference type="PANTHER" id="PTHR15497:SF3">
    <property type="entry name" value="3-HYDROXYANTHRANILATE 3,4-DIOXYGENASE 2"/>
    <property type="match status" value="1"/>
</dbReference>
<evidence type="ECO:0000256" key="6">
    <source>
        <dbReference type="ARBA" id="ARBA00022964"/>
    </source>
</evidence>
<evidence type="ECO:0000256" key="7">
    <source>
        <dbReference type="ARBA" id="ARBA00023002"/>
    </source>
</evidence>